<organism evidence="2 3">
    <name type="scientific">Mycoplasma nasistruthionis</name>
    <dbReference type="NCBI Taxonomy" id="353852"/>
    <lineage>
        <taxon>Bacteria</taxon>
        <taxon>Bacillati</taxon>
        <taxon>Mycoplasmatota</taxon>
        <taxon>Mollicutes</taxon>
        <taxon>Mycoplasmataceae</taxon>
        <taxon>Mycoplasma</taxon>
    </lineage>
</organism>
<name>A0A4Y6I6Q3_9MOLU</name>
<feature type="transmembrane region" description="Helical" evidence="1">
    <location>
        <begin position="113"/>
        <end position="138"/>
    </location>
</feature>
<dbReference type="AlphaFoldDB" id="A0A4Y6I6Q3"/>
<dbReference type="RefSeq" id="WP_208664917.1">
    <property type="nucleotide sequence ID" value="NZ_CP041147.1"/>
</dbReference>
<reference evidence="2 3" key="1">
    <citation type="submission" date="2019-06" db="EMBL/GenBank/DDBJ databases">
        <title>Mycoplasma nasistruthionis sp. nov. str Ms03.</title>
        <authorList>
            <person name="Botes A."/>
        </authorList>
    </citation>
    <scope>NUCLEOTIDE SEQUENCE [LARGE SCALE GENOMIC DNA]</scope>
    <source>
        <strain evidence="2 3">Ms03</strain>
    </source>
</reference>
<feature type="transmembrane region" description="Helical" evidence="1">
    <location>
        <begin position="64"/>
        <end position="93"/>
    </location>
</feature>
<evidence type="ECO:0000313" key="2">
    <source>
        <dbReference type="EMBL" id="QDF64879.1"/>
    </source>
</evidence>
<keyword evidence="1" id="KW-1133">Transmembrane helix</keyword>
<keyword evidence="1" id="KW-0812">Transmembrane</keyword>
<dbReference type="Proteomes" id="UP000315201">
    <property type="component" value="Chromosome"/>
</dbReference>
<dbReference type="EMBL" id="CP041147">
    <property type="protein sequence ID" value="QDF64879.1"/>
    <property type="molecule type" value="Genomic_DNA"/>
</dbReference>
<accession>A0A4Y6I6Q3</accession>
<evidence type="ECO:0000313" key="3">
    <source>
        <dbReference type="Proteomes" id="UP000315201"/>
    </source>
</evidence>
<protein>
    <submittedName>
        <fullName evidence="2">Uncharacterized protein</fullName>
    </submittedName>
</protein>
<feature type="transmembrane region" description="Helical" evidence="1">
    <location>
        <begin position="6"/>
        <end position="25"/>
    </location>
</feature>
<sequence length="265" mass="30782">MTVQDGILAALGLTTFIMFALYIIFNSSFINHSKLNLQTYSENDGFFTKVELDERMYKYFKFRFYLFLLFSVILILLFWTTTGYAAYYIYHIFTLPAQTTASGANESGVLNKLPAAGVSLVVASICLYLTYVVANLILRDTFPFYKLMQQWAINDLEEPISYFDFLKSKVSKKDFPKKVDLSLKNIIKNKNTTLSFRQTAFNKLFSKLNKVSLKQNTLNRFLSQYYLGKGLFNTLFYYEKTTFNDVNIEDTELIAKLIKLLEQHI</sequence>
<gene>
    <name evidence="2" type="ORF">FIV53_00935</name>
</gene>
<keyword evidence="3" id="KW-1185">Reference proteome</keyword>
<proteinExistence type="predicted"/>
<evidence type="ECO:0000256" key="1">
    <source>
        <dbReference type="SAM" id="Phobius"/>
    </source>
</evidence>
<keyword evidence="1" id="KW-0472">Membrane</keyword>